<dbReference type="NCBIfam" id="TIGR00081">
    <property type="entry name" value="purC"/>
    <property type="match status" value="1"/>
</dbReference>
<dbReference type="EC" id="6.3.2.6" evidence="8"/>
<evidence type="ECO:0000256" key="1">
    <source>
        <dbReference type="ARBA" id="ARBA00004672"/>
    </source>
</evidence>
<dbReference type="NCBIfam" id="NF010568">
    <property type="entry name" value="PRK13961.1"/>
    <property type="match status" value="1"/>
</dbReference>
<dbReference type="PROSITE" id="PS01057">
    <property type="entry name" value="SAICAR_SYNTHETASE_1"/>
    <property type="match status" value="1"/>
</dbReference>
<dbReference type="GO" id="GO:0004639">
    <property type="term" value="F:phosphoribosylaminoimidazolesuccinocarboxamide synthase activity"/>
    <property type="evidence" value="ECO:0007669"/>
    <property type="project" value="UniProtKB-UniRule"/>
</dbReference>
<sequence length="295" mass="33401">MEKALRETNLTEIGRPKRGKVRDIYDLGDKLLIVASDRLSAFDVVLPTGIPDKGKVLTKLSVFWFREMEDIAQNHIIEADVDRYPESLRGYSDILRDRSMIVKKTKVLPVECVVRGYLSGSGWKDYVERGSVCGITLAPGLVESSRLERPIFTPTTKAEEGHDLSISFKEMVNIVGHDLATKLMDMSIRIYTKASETAETKGIIIADTKFEFGMLDDEIIVVDEMLTPDSSRFWSKTDYKPGGPQDSYDKQIVRDYLNRLDWDKTYPGPELPVGIAERTRTRYVEILEILTGKGL</sequence>
<comment type="catalytic activity">
    <reaction evidence="7 8">
        <text>5-amino-1-(5-phospho-D-ribosyl)imidazole-4-carboxylate + L-aspartate + ATP = (2S)-2-[5-amino-1-(5-phospho-beta-D-ribosyl)imidazole-4-carboxamido]succinate + ADP + phosphate + 2 H(+)</text>
        <dbReference type="Rhea" id="RHEA:22628"/>
        <dbReference type="ChEBI" id="CHEBI:15378"/>
        <dbReference type="ChEBI" id="CHEBI:29991"/>
        <dbReference type="ChEBI" id="CHEBI:30616"/>
        <dbReference type="ChEBI" id="CHEBI:43474"/>
        <dbReference type="ChEBI" id="CHEBI:58443"/>
        <dbReference type="ChEBI" id="CHEBI:77657"/>
        <dbReference type="ChEBI" id="CHEBI:456216"/>
        <dbReference type="EC" id="6.3.2.6"/>
    </reaction>
</comment>
<dbReference type="CDD" id="cd01414">
    <property type="entry name" value="SAICAR_synt_Sc"/>
    <property type="match status" value="1"/>
</dbReference>
<evidence type="ECO:0000256" key="7">
    <source>
        <dbReference type="ARBA" id="ARBA00048475"/>
    </source>
</evidence>
<comment type="caution">
    <text evidence="10">The sequence shown here is derived from an EMBL/GenBank/DDBJ whole genome shotgun (WGS) entry which is preliminary data.</text>
</comment>
<organism evidence="10 11">
    <name type="scientific">Syntrophorhabdus aromaticivorans</name>
    <dbReference type="NCBI Taxonomy" id="328301"/>
    <lineage>
        <taxon>Bacteria</taxon>
        <taxon>Pseudomonadati</taxon>
        <taxon>Thermodesulfobacteriota</taxon>
        <taxon>Syntrophorhabdia</taxon>
        <taxon>Syntrophorhabdales</taxon>
        <taxon>Syntrophorhabdaceae</taxon>
        <taxon>Syntrophorhabdus</taxon>
    </lineage>
</organism>
<reference evidence="10" key="2">
    <citation type="submission" date="2020-01" db="EMBL/GenBank/DDBJ databases">
        <authorList>
            <person name="Campanaro S."/>
        </authorList>
    </citation>
    <scope>NUCLEOTIDE SEQUENCE</scope>
    <source>
        <strain evidence="10">AS06rmzACSIP_7</strain>
    </source>
</reference>
<dbReference type="Gene3D" id="3.30.470.20">
    <property type="entry name" value="ATP-grasp fold, B domain"/>
    <property type="match status" value="1"/>
</dbReference>
<evidence type="ECO:0000256" key="2">
    <source>
        <dbReference type="ARBA" id="ARBA00010190"/>
    </source>
</evidence>
<proteinExistence type="inferred from homology"/>
<keyword evidence="5 8" id="KW-0658">Purine biosynthesis</keyword>
<dbReference type="PROSITE" id="PS01058">
    <property type="entry name" value="SAICAR_SYNTHETASE_2"/>
    <property type="match status" value="1"/>
</dbReference>
<evidence type="ECO:0000256" key="5">
    <source>
        <dbReference type="ARBA" id="ARBA00022755"/>
    </source>
</evidence>
<keyword evidence="3 8" id="KW-0436">Ligase</keyword>
<dbReference type="Proteomes" id="UP000777265">
    <property type="component" value="Unassembled WGS sequence"/>
</dbReference>
<evidence type="ECO:0000256" key="6">
    <source>
        <dbReference type="ARBA" id="ARBA00022840"/>
    </source>
</evidence>
<evidence type="ECO:0000313" key="10">
    <source>
        <dbReference type="EMBL" id="NLW35576.1"/>
    </source>
</evidence>
<protein>
    <recommendedName>
        <fullName evidence="8">Phosphoribosylaminoimidazole-succinocarboxamide synthase</fullName>
        <ecNumber evidence="8">6.3.2.6</ecNumber>
    </recommendedName>
    <alternativeName>
        <fullName evidence="8">SAICAR synthetase</fullName>
    </alternativeName>
</protein>
<gene>
    <name evidence="8" type="primary">purC</name>
    <name evidence="10" type="ORF">GXY80_08880</name>
</gene>
<feature type="domain" description="SAICAR synthetase/ADE2 N-terminal" evidence="9">
    <location>
        <begin position="17"/>
        <end position="265"/>
    </location>
</feature>
<dbReference type="HAMAP" id="MF_00137">
    <property type="entry name" value="SAICAR_synth"/>
    <property type="match status" value="1"/>
</dbReference>
<evidence type="ECO:0000313" key="11">
    <source>
        <dbReference type="Proteomes" id="UP000777265"/>
    </source>
</evidence>
<evidence type="ECO:0000259" key="9">
    <source>
        <dbReference type="Pfam" id="PF01259"/>
    </source>
</evidence>
<dbReference type="EMBL" id="JAAYEE010000142">
    <property type="protein sequence ID" value="NLW35576.1"/>
    <property type="molecule type" value="Genomic_DNA"/>
</dbReference>
<dbReference type="GO" id="GO:0005737">
    <property type="term" value="C:cytoplasm"/>
    <property type="evidence" value="ECO:0007669"/>
    <property type="project" value="TreeGrafter"/>
</dbReference>
<dbReference type="PANTHER" id="PTHR43700">
    <property type="entry name" value="PHOSPHORIBOSYLAMINOIMIDAZOLE-SUCCINOCARBOXAMIDE SYNTHASE"/>
    <property type="match status" value="1"/>
</dbReference>
<keyword evidence="4 8" id="KW-0547">Nucleotide-binding</keyword>
<accession>A0A351U751</accession>
<evidence type="ECO:0000256" key="8">
    <source>
        <dbReference type="HAMAP-Rule" id="MF_00137"/>
    </source>
</evidence>
<name>A0A351U751_9BACT</name>
<dbReference type="InterPro" id="IPR018236">
    <property type="entry name" value="SAICAR_synthetase_CS"/>
</dbReference>
<reference evidence="10" key="1">
    <citation type="journal article" date="2020" name="Biotechnol. Biofuels">
        <title>New insights from the biogas microbiome by comprehensive genome-resolved metagenomics of nearly 1600 species originating from multiple anaerobic digesters.</title>
        <authorList>
            <person name="Campanaro S."/>
            <person name="Treu L."/>
            <person name="Rodriguez-R L.M."/>
            <person name="Kovalovszki A."/>
            <person name="Ziels R.M."/>
            <person name="Maus I."/>
            <person name="Zhu X."/>
            <person name="Kougias P.G."/>
            <person name="Basile A."/>
            <person name="Luo G."/>
            <person name="Schluter A."/>
            <person name="Konstantinidis K.T."/>
            <person name="Angelidaki I."/>
        </authorList>
    </citation>
    <scope>NUCLEOTIDE SEQUENCE</scope>
    <source>
        <strain evidence="10">AS06rmzACSIP_7</strain>
    </source>
</reference>
<comment type="pathway">
    <text evidence="1 8">Purine metabolism; IMP biosynthesis via de novo pathway; 5-amino-1-(5-phospho-D-ribosyl)imidazole-4-carboxamide from 5-amino-1-(5-phospho-D-ribosyl)imidazole-4-carboxylate: step 1/2.</text>
</comment>
<dbReference type="GO" id="GO:0005524">
    <property type="term" value="F:ATP binding"/>
    <property type="evidence" value="ECO:0007669"/>
    <property type="project" value="UniProtKB-KW"/>
</dbReference>
<dbReference type="AlphaFoldDB" id="A0A351U751"/>
<evidence type="ECO:0000256" key="4">
    <source>
        <dbReference type="ARBA" id="ARBA00022741"/>
    </source>
</evidence>
<dbReference type="InterPro" id="IPR028923">
    <property type="entry name" value="SAICAR_synt/ADE2_N"/>
</dbReference>
<dbReference type="FunFam" id="3.30.470.20:FF:000015">
    <property type="entry name" value="Phosphoribosylaminoimidazole-succinocarboxamide synthase"/>
    <property type="match status" value="1"/>
</dbReference>
<dbReference type="InterPro" id="IPR001636">
    <property type="entry name" value="SAICAR_synth"/>
</dbReference>
<dbReference type="PANTHER" id="PTHR43700:SF1">
    <property type="entry name" value="PHOSPHORIBOSYLAMINOIMIDAZOLE-SUCCINOCARBOXAMIDE SYNTHASE"/>
    <property type="match status" value="1"/>
</dbReference>
<dbReference type="GO" id="GO:0006189">
    <property type="term" value="P:'de novo' IMP biosynthetic process"/>
    <property type="evidence" value="ECO:0007669"/>
    <property type="project" value="UniProtKB-UniRule"/>
</dbReference>
<dbReference type="Gene3D" id="3.30.200.20">
    <property type="entry name" value="Phosphorylase Kinase, domain 1"/>
    <property type="match status" value="1"/>
</dbReference>
<dbReference type="SUPFAM" id="SSF56104">
    <property type="entry name" value="SAICAR synthase-like"/>
    <property type="match status" value="1"/>
</dbReference>
<comment type="similarity">
    <text evidence="2 8">Belongs to the SAICAR synthetase family.</text>
</comment>
<evidence type="ECO:0000256" key="3">
    <source>
        <dbReference type="ARBA" id="ARBA00022598"/>
    </source>
</evidence>
<keyword evidence="6 8" id="KW-0067">ATP-binding</keyword>
<dbReference type="Pfam" id="PF01259">
    <property type="entry name" value="SAICAR_synt"/>
    <property type="match status" value="1"/>
</dbReference>
<dbReference type="STRING" id="909663.GCA_000512235_01232"/>